<gene>
    <name evidence="1" type="ORF">INT47_011818</name>
</gene>
<dbReference type="EMBL" id="JAEPRD010000023">
    <property type="protein sequence ID" value="KAG2207698.1"/>
    <property type="molecule type" value="Genomic_DNA"/>
</dbReference>
<dbReference type="SUPFAM" id="SSF54001">
    <property type="entry name" value="Cysteine proteinases"/>
    <property type="match status" value="1"/>
</dbReference>
<dbReference type="Proteomes" id="UP000603453">
    <property type="component" value="Unassembled WGS sequence"/>
</dbReference>
<name>A0A8H7V8V6_9FUNG</name>
<dbReference type="AlphaFoldDB" id="A0A8H7V8V6"/>
<protein>
    <recommendedName>
        <fullName evidence="3">USP domain-containing protein</fullName>
    </recommendedName>
</protein>
<reference evidence="1" key="1">
    <citation type="submission" date="2020-12" db="EMBL/GenBank/DDBJ databases">
        <title>Metabolic potential, ecology and presence of endohyphal bacteria is reflected in genomic diversity of Mucoromycotina.</title>
        <authorList>
            <person name="Muszewska A."/>
            <person name="Okrasinska A."/>
            <person name="Steczkiewicz K."/>
            <person name="Drgas O."/>
            <person name="Orlowska M."/>
            <person name="Perlinska-Lenart U."/>
            <person name="Aleksandrzak-Piekarczyk T."/>
            <person name="Szatraj K."/>
            <person name="Zielenkiewicz U."/>
            <person name="Pilsyk S."/>
            <person name="Malc E."/>
            <person name="Mieczkowski P."/>
            <person name="Kruszewska J.S."/>
            <person name="Biernat P."/>
            <person name="Pawlowska J."/>
        </authorList>
    </citation>
    <scope>NUCLEOTIDE SEQUENCE</scope>
    <source>
        <strain evidence="1">WA0000017839</strain>
    </source>
</reference>
<accession>A0A8H7V8V6</accession>
<sequence length="319" mass="36094">MSASSSRIKRFGTTGIKNVSNNSFFVAPMQILYSIIPFRTGLLNKTLQLASNDVNDDKDVDGVIFSKQDIVKAKLAVEELQGWFVGMSGTSNVYVPTIYLPGMVSYEAGNTRNGVFPEWKDGDPFYFQSIPIPNEPPPSFAELYGLDKGHTCDVKDSFDCMMRWIALAQVNREDLLDIFQIWRLPNVGDALPRRVFYEVGFGDSFSAGLEFMFSDGHITHLPPVFVFSSESQQTEIVEELNLPLVETEHLESRKYVLHALVEFVSGGVGRCIACIKNHRENEWYRFDGSIVGRVSRLELQGYIAMYVYIQQDRLHEMAV</sequence>
<evidence type="ECO:0000313" key="1">
    <source>
        <dbReference type="EMBL" id="KAG2207698.1"/>
    </source>
</evidence>
<evidence type="ECO:0000313" key="2">
    <source>
        <dbReference type="Proteomes" id="UP000603453"/>
    </source>
</evidence>
<dbReference type="InterPro" id="IPR038765">
    <property type="entry name" value="Papain-like_cys_pep_sf"/>
</dbReference>
<comment type="caution">
    <text evidence="1">The sequence shown here is derived from an EMBL/GenBank/DDBJ whole genome shotgun (WGS) entry which is preliminary data.</text>
</comment>
<keyword evidence="2" id="KW-1185">Reference proteome</keyword>
<evidence type="ECO:0008006" key="3">
    <source>
        <dbReference type="Google" id="ProtNLM"/>
    </source>
</evidence>
<organism evidence="1 2">
    <name type="scientific">Mucor saturninus</name>
    <dbReference type="NCBI Taxonomy" id="64648"/>
    <lineage>
        <taxon>Eukaryota</taxon>
        <taxon>Fungi</taxon>
        <taxon>Fungi incertae sedis</taxon>
        <taxon>Mucoromycota</taxon>
        <taxon>Mucoromycotina</taxon>
        <taxon>Mucoromycetes</taxon>
        <taxon>Mucorales</taxon>
        <taxon>Mucorineae</taxon>
        <taxon>Mucoraceae</taxon>
        <taxon>Mucor</taxon>
    </lineage>
</organism>
<proteinExistence type="predicted"/>